<dbReference type="InterPro" id="IPR036430">
    <property type="entry name" value="RNase_T2-like_sf"/>
</dbReference>
<keyword evidence="2" id="KW-0456">Lyase</keyword>
<evidence type="ECO:0000313" key="3">
    <source>
        <dbReference type="EMBL" id="KAH0753728.1"/>
    </source>
</evidence>
<gene>
    <name evidence="3" type="ORF">KY290_023998</name>
</gene>
<keyword evidence="4" id="KW-1185">Reference proteome</keyword>
<organism evidence="3 4">
    <name type="scientific">Solanum tuberosum</name>
    <name type="common">Potato</name>
    <dbReference type="NCBI Taxonomy" id="4113"/>
    <lineage>
        <taxon>Eukaryota</taxon>
        <taxon>Viridiplantae</taxon>
        <taxon>Streptophyta</taxon>
        <taxon>Embryophyta</taxon>
        <taxon>Tracheophyta</taxon>
        <taxon>Spermatophyta</taxon>
        <taxon>Magnoliopsida</taxon>
        <taxon>eudicotyledons</taxon>
        <taxon>Gunneridae</taxon>
        <taxon>Pentapetalae</taxon>
        <taxon>asterids</taxon>
        <taxon>lamiids</taxon>
        <taxon>Solanales</taxon>
        <taxon>Solanaceae</taxon>
        <taxon>Solanoideae</taxon>
        <taxon>Solaneae</taxon>
        <taxon>Solanum</taxon>
    </lineage>
</organism>
<reference evidence="3 4" key="1">
    <citation type="journal article" date="2021" name="bioRxiv">
        <title>Chromosome-scale and haplotype-resolved genome assembly of a tetraploid potato cultivar.</title>
        <authorList>
            <person name="Sun H."/>
            <person name="Jiao W.-B."/>
            <person name="Krause K."/>
            <person name="Campoy J.A."/>
            <person name="Goel M."/>
            <person name="Folz-Donahue K."/>
            <person name="Kukat C."/>
            <person name="Huettel B."/>
            <person name="Schneeberger K."/>
        </authorList>
    </citation>
    <scope>NUCLEOTIDE SEQUENCE [LARGE SCALE GENOMIC DNA]</scope>
    <source>
        <strain evidence="3">SolTubOtavaFocal</strain>
        <tissue evidence="3">Leaves</tissue>
    </source>
</reference>
<dbReference type="EMBL" id="JAIVGD010000018">
    <property type="protein sequence ID" value="KAH0753728.1"/>
    <property type="molecule type" value="Genomic_DNA"/>
</dbReference>
<proteinExistence type="predicted"/>
<dbReference type="Proteomes" id="UP000826656">
    <property type="component" value="Unassembled WGS sequence"/>
</dbReference>
<evidence type="ECO:0000256" key="2">
    <source>
        <dbReference type="ARBA" id="ARBA00023239"/>
    </source>
</evidence>
<accession>A0ABQ7URJ4</accession>
<comment type="caution">
    <text evidence="3">The sequence shown here is derived from an EMBL/GenBank/DDBJ whole genome shotgun (WGS) entry which is preliminary data.</text>
</comment>
<dbReference type="SUPFAM" id="SSF55895">
    <property type="entry name" value="Ribonuclease Rh-like"/>
    <property type="match status" value="1"/>
</dbReference>
<name>A0ABQ7URJ4_SOLTU</name>
<keyword evidence="1" id="KW-0378">Hydrolase</keyword>
<protein>
    <submittedName>
        <fullName evidence="3">Uncharacterized protein</fullName>
    </submittedName>
</protein>
<keyword evidence="1" id="KW-0255">Endonuclease</keyword>
<evidence type="ECO:0000256" key="1">
    <source>
        <dbReference type="ARBA" id="ARBA00022759"/>
    </source>
</evidence>
<keyword evidence="1" id="KW-0540">Nuclease</keyword>
<sequence length="78" mass="8510">MSDFSIHGLWLGNATGHIPFTCNDPSNPTTVEKVEPKEFLGVVLAFFGLTKTYGSMSGTSMVIAHQKSSQMFNILMGR</sequence>
<evidence type="ECO:0000313" key="4">
    <source>
        <dbReference type="Proteomes" id="UP000826656"/>
    </source>
</evidence>